<dbReference type="Proteomes" id="UP000220158">
    <property type="component" value="Chromosome 12"/>
</dbReference>
<dbReference type="InterPro" id="IPR039273">
    <property type="entry name" value="TEPSIN"/>
</dbReference>
<reference evidence="5 6" key="1">
    <citation type="submission" date="2015-04" db="EMBL/GenBank/DDBJ databases">
        <authorList>
            <consortium name="Pathogen Informatics"/>
        </authorList>
    </citation>
    <scope>NUCLEOTIDE SEQUENCE [LARGE SCALE GENOMIC DNA]</scope>
    <source>
        <strain evidence="5 6">SGS1</strain>
    </source>
</reference>
<dbReference type="SUPFAM" id="SSF48464">
    <property type="entry name" value="ENTH/VHS domain"/>
    <property type="match status" value="1"/>
</dbReference>
<comment type="subcellular location">
    <subcellularLocation>
        <location evidence="1">Cytoplasmic vesicle</location>
    </subcellularLocation>
    <subcellularLocation>
        <location evidence="2">Golgi apparatus</location>
    </subcellularLocation>
</comment>
<name>A0A1J1H8M4_PLARL</name>
<dbReference type="Gene3D" id="1.25.40.90">
    <property type="match status" value="1"/>
</dbReference>
<dbReference type="InterPro" id="IPR008942">
    <property type="entry name" value="ENTH_VHS"/>
</dbReference>
<dbReference type="RefSeq" id="XP_028534329.1">
    <property type="nucleotide sequence ID" value="XM_028677995.1"/>
</dbReference>
<keyword evidence="3" id="KW-0333">Golgi apparatus</keyword>
<dbReference type="VEuPathDB" id="PlasmoDB:PRELSG_1221300"/>
<dbReference type="InterPro" id="IPR035802">
    <property type="entry name" value="ENTH/VHS_tepsin"/>
</dbReference>
<dbReference type="GO" id="GO:0032588">
    <property type="term" value="C:trans-Golgi network membrane"/>
    <property type="evidence" value="ECO:0007669"/>
    <property type="project" value="TreeGrafter"/>
</dbReference>
<evidence type="ECO:0000256" key="2">
    <source>
        <dbReference type="ARBA" id="ARBA00004555"/>
    </source>
</evidence>
<evidence type="ECO:0000313" key="5">
    <source>
        <dbReference type="EMBL" id="CRH01329.1"/>
    </source>
</evidence>
<dbReference type="OMA" id="HESHRQG"/>
<sequence length="892" mass="103243">MNRLILNKATSSNDEPTPGYLYNEISQMTFCSKESLVLVGEYLLKKLQRTDLNVKLKTLKILKHLCDKKRSDFRTFLKKKIDIIKECQTCNIVNDELKGETPTMLVRKEASDLIKLIYSYDTIESNAKSISNNNQDIMKNNRIEGFGNKVFEKSDHYNRNDRIVSDINANKSLCNKFHNKSYMNKMSGFGNPYFNQNPSQKTKGEIAFKYLNEVANKYIPSSFVSKINKVSASITKNYSNGSLNIQSIMNGNSFNKSFEKNNIKKVENHNYSYDNYPNLKRIEKIRKPQESQISGIYETKIIDDILNTTGIKKIPSENVLNEFAQKCETLDTKLIVSILTSKLKNKFPNEEENWKYKFKVLCVIKHLLIHRKKKEKEKTIETFESLVQNLKNQTLEELYRSKEIKQLKKQITEIFILMGLQQKHPTDELKKEFKENIEIPNLLDIDDDIKVNNNNRNTTITTNITANINTTTTTNNNSNNDNNKNTNSYFDNTNLIIFDSVNNSTDTNPTKISDICYDDTNNNNNNLLSHLNDTNYYSNNKPTHNLDPSNYKKNNNCKSNENSEKKYHNERLIYNLDNFSTSNNASNNELFNSLNVKYSNKINAPNSNNIHKMTLNNTLNSRNKGNNNLERTNDLMCQNNSFSKITTDYNISSDLIFIDDKNDDNKKNISLLNNKSSEINLNYNDSFFHFESNNIDNNSNHNLVKTLDSENSYFNNISQIKHYNSNNLNLNNSSNTKNIYDLNDNLDILNIEKDNSFKKNDLKAVNNCNTGVRLIDINENLCTIKSKSFDNITSYENKYLNNLQNNENAKNYRSFEDISKKSNNGNNKHLNDINNFSDKFENSLNDSMKIDDEHISNFFNTFTISSKKSEECNNKPNVKIDAFELLADELKL</sequence>
<dbReference type="PANTHER" id="PTHR21514">
    <property type="entry name" value="AP-4 COMPLEX ACCESSORY SUBUNIT TEPSIN"/>
    <property type="match status" value="1"/>
</dbReference>
<keyword evidence="4" id="KW-0968">Cytoplasmic vesicle</keyword>
<keyword evidence="6" id="KW-1185">Reference proteome</keyword>
<accession>A0A1J1H8M4</accession>
<dbReference type="GeneID" id="39737457"/>
<evidence type="ECO:0000256" key="4">
    <source>
        <dbReference type="ARBA" id="ARBA00023329"/>
    </source>
</evidence>
<dbReference type="KEGG" id="prel:PRELSG_1221300"/>
<evidence type="ECO:0000313" key="6">
    <source>
        <dbReference type="Proteomes" id="UP000220158"/>
    </source>
</evidence>
<evidence type="ECO:0008006" key="7">
    <source>
        <dbReference type="Google" id="ProtNLM"/>
    </source>
</evidence>
<evidence type="ECO:0000256" key="1">
    <source>
        <dbReference type="ARBA" id="ARBA00004541"/>
    </source>
</evidence>
<evidence type="ECO:0000256" key="3">
    <source>
        <dbReference type="ARBA" id="ARBA00023034"/>
    </source>
</evidence>
<proteinExistence type="predicted"/>
<dbReference type="GO" id="GO:0031410">
    <property type="term" value="C:cytoplasmic vesicle"/>
    <property type="evidence" value="ECO:0007669"/>
    <property type="project" value="UniProtKB-SubCell"/>
</dbReference>
<dbReference type="CDD" id="cd03572">
    <property type="entry name" value="ENTH_like_Tepsin"/>
    <property type="match status" value="1"/>
</dbReference>
<organism evidence="5 6">
    <name type="scientific">Plasmodium relictum</name>
    <dbReference type="NCBI Taxonomy" id="85471"/>
    <lineage>
        <taxon>Eukaryota</taxon>
        <taxon>Sar</taxon>
        <taxon>Alveolata</taxon>
        <taxon>Apicomplexa</taxon>
        <taxon>Aconoidasida</taxon>
        <taxon>Haemosporida</taxon>
        <taxon>Plasmodiidae</taxon>
        <taxon>Plasmodium</taxon>
        <taxon>Plasmodium (Haemamoeba)</taxon>
    </lineage>
</organism>
<dbReference type="EMBL" id="LN835307">
    <property type="protein sequence ID" value="CRH01329.1"/>
    <property type="molecule type" value="Genomic_DNA"/>
</dbReference>
<dbReference type="OrthoDB" id="118154at2759"/>
<dbReference type="AlphaFoldDB" id="A0A1J1H8M4"/>
<dbReference type="PANTHER" id="PTHR21514:SF0">
    <property type="entry name" value="AP-4 COMPLEX ACCESSORY SUBUNIT TEPSIN"/>
    <property type="match status" value="1"/>
</dbReference>
<gene>
    <name evidence="5" type="ORF">PRELSG_1221300</name>
</gene>
<protein>
    <recommendedName>
        <fullName evidence="7">ENTH domain-containing protein</fullName>
    </recommendedName>
</protein>